<dbReference type="AlphaFoldDB" id="A0A418V0G0"/>
<keyword evidence="3 6" id="KW-0812">Transmembrane</keyword>
<accession>A0A418V0G0</accession>
<keyword evidence="4 6" id="KW-1133">Transmembrane helix</keyword>
<feature type="transmembrane region" description="Helical" evidence="6">
    <location>
        <begin position="155"/>
        <end position="175"/>
    </location>
</feature>
<protein>
    <submittedName>
        <fullName evidence="7">Branched-chain amino acid ABC transporter permease</fullName>
    </submittedName>
</protein>
<feature type="transmembrane region" description="Helical" evidence="6">
    <location>
        <begin position="242"/>
        <end position="266"/>
    </location>
</feature>
<dbReference type="GO" id="GO:0005886">
    <property type="term" value="C:plasma membrane"/>
    <property type="evidence" value="ECO:0007669"/>
    <property type="project" value="UniProtKB-SubCell"/>
</dbReference>
<feature type="transmembrane region" description="Helical" evidence="6">
    <location>
        <begin position="108"/>
        <end position="125"/>
    </location>
</feature>
<name>A0A418V0G0_9DEIO</name>
<feature type="transmembrane region" description="Helical" evidence="6">
    <location>
        <begin position="34"/>
        <end position="54"/>
    </location>
</feature>
<feature type="transmembrane region" description="Helical" evidence="6">
    <location>
        <begin position="84"/>
        <end position="103"/>
    </location>
</feature>
<dbReference type="OrthoDB" id="9789927at2"/>
<dbReference type="GO" id="GO:0015658">
    <property type="term" value="F:branched-chain amino acid transmembrane transporter activity"/>
    <property type="evidence" value="ECO:0007669"/>
    <property type="project" value="InterPro"/>
</dbReference>
<keyword evidence="2" id="KW-1003">Cell membrane</keyword>
<evidence type="ECO:0000256" key="4">
    <source>
        <dbReference type="ARBA" id="ARBA00022989"/>
    </source>
</evidence>
<reference evidence="7 8" key="1">
    <citation type="submission" date="2018-09" db="EMBL/GenBank/DDBJ databases">
        <authorList>
            <person name="Zhu H."/>
        </authorList>
    </citation>
    <scope>NUCLEOTIDE SEQUENCE [LARGE SCALE GENOMIC DNA]</scope>
    <source>
        <strain evidence="7 8">K2S05-167</strain>
    </source>
</reference>
<dbReference type="EMBL" id="QYUJ01000030">
    <property type="protein sequence ID" value="RJF69173.1"/>
    <property type="molecule type" value="Genomic_DNA"/>
</dbReference>
<comment type="subcellular location">
    <subcellularLocation>
        <location evidence="1">Cell membrane</location>
        <topology evidence="1">Multi-pass membrane protein</topology>
    </subcellularLocation>
</comment>
<evidence type="ECO:0000256" key="1">
    <source>
        <dbReference type="ARBA" id="ARBA00004651"/>
    </source>
</evidence>
<gene>
    <name evidence="7" type="ORF">D3875_22100</name>
</gene>
<dbReference type="PANTHER" id="PTHR30482:SF17">
    <property type="entry name" value="ABC TRANSPORTER ATP-BINDING PROTEIN"/>
    <property type="match status" value="1"/>
</dbReference>
<evidence type="ECO:0000256" key="6">
    <source>
        <dbReference type="SAM" id="Phobius"/>
    </source>
</evidence>
<keyword evidence="8" id="KW-1185">Reference proteome</keyword>
<evidence type="ECO:0000256" key="3">
    <source>
        <dbReference type="ARBA" id="ARBA00022692"/>
    </source>
</evidence>
<keyword evidence="5 6" id="KW-0472">Membrane</keyword>
<proteinExistence type="predicted"/>
<dbReference type="PANTHER" id="PTHR30482">
    <property type="entry name" value="HIGH-AFFINITY BRANCHED-CHAIN AMINO ACID TRANSPORT SYSTEM PERMEASE"/>
    <property type="match status" value="1"/>
</dbReference>
<dbReference type="CDD" id="cd06581">
    <property type="entry name" value="TM_PBP1_LivM_like"/>
    <property type="match status" value="1"/>
</dbReference>
<evidence type="ECO:0000256" key="2">
    <source>
        <dbReference type="ARBA" id="ARBA00022475"/>
    </source>
</evidence>
<dbReference type="Pfam" id="PF02653">
    <property type="entry name" value="BPD_transp_2"/>
    <property type="match status" value="1"/>
</dbReference>
<dbReference type="Proteomes" id="UP000286287">
    <property type="component" value="Unassembled WGS sequence"/>
</dbReference>
<organism evidence="7 8">
    <name type="scientific">Deinococcus cavernae</name>
    <dbReference type="NCBI Taxonomy" id="2320857"/>
    <lineage>
        <taxon>Bacteria</taxon>
        <taxon>Thermotogati</taxon>
        <taxon>Deinococcota</taxon>
        <taxon>Deinococci</taxon>
        <taxon>Deinococcales</taxon>
        <taxon>Deinococcaceae</taxon>
        <taxon>Deinococcus</taxon>
    </lineage>
</organism>
<dbReference type="RefSeq" id="WP_119767022.1">
    <property type="nucleotide sequence ID" value="NZ_QYUJ01000030.1"/>
</dbReference>
<evidence type="ECO:0000313" key="7">
    <source>
        <dbReference type="EMBL" id="RJF69173.1"/>
    </source>
</evidence>
<evidence type="ECO:0000256" key="5">
    <source>
        <dbReference type="ARBA" id="ARBA00023136"/>
    </source>
</evidence>
<feature type="transmembrane region" description="Helical" evidence="6">
    <location>
        <begin position="278"/>
        <end position="297"/>
    </location>
</feature>
<evidence type="ECO:0000313" key="8">
    <source>
        <dbReference type="Proteomes" id="UP000286287"/>
    </source>
</evidence>
<feature type="transmembrane region" description="Helical" evidence="6">
    <location>
        <begin position="205"/>
        <end position="222"/>
    </location>
</feature>
<dbReference type="InterPro" id="IPR043428">
    <property type="entry name" value="LivM-like"/>
</dbReference>
<sequence>MKRALPFLLLALGLALPFILTALGQEYYISFASRILVVALAASALNLILGYGGLVSFGHAAYFGAGAYAAALLAAKGAGFPAQLLGGTGVSALLAFAFGWGALRTRGVYFIMITLALAQMLYYLAVSSASLGGEDGLRLSRAALWGEVTLGDDRAMYYTALVFLTLGLFVIWRVVHSRFGEVVQAARDNETRTLALGYPVRQVQLVNFVIGGALAGLAGVLMTQLSGFANPSLLSWHQSGQFMMMVILGGVGSFWAGLLGTVVLLGLEEYLGEITERWPLFVGLILLGVMLFVPKGLGSLGTLFNRKKEVTP</sequence>
<dbReference type="InterPro" id="IPR001851">
    <property type="entry name" value="ABC_transp_permease"/>
</dbReference>
<comment type="caution">
    <text evidence="7">The sequence shown here is derived from an EMBL/GenBank/DDBJ whole genome shotgun (WGS) entry which is preliminary data.</text>
</comment>